<protein>
    <submittedName>
        <fullName evidence="1">Uncharacterized protein</fullName>
    </submittedName>
</protein>
<organism evidence="1 2">
    <name type="scientific">Aliivibrio finisterrensis</name>
    <dbReference type="NCBI Taxonomy" id="511998"/>
    <lineage>
        <taxon>Bacteria</taxon>
        <taxon>Pseudomonadati</taxon>
        <taxon>Pseudomonadota</taxon>
        <taxon>Gammaproteobacteria</taxon>
        <taxon>Vibrionales</taxon>
        <taxon>Vibrionaceae</taxon>
        <taxon>Aliivibrio</taxon>
    </lineage>
</organism>
<accession>A0A4Q5K7U8</accession>
<dbReference type="OrthoDB" id="5901747at2"/>
<gene>
    <name evidence="1" type="ORF">ERW49_18630</name>
</gene>
<comment type="caution">
    <text evidence="1">The sequence shown here is derived from an EMBL/GenBank/DDBJ whole genome shotgun (WGS) entry which is preliminary data.</text>
</comment>
<evidence type="ECO:0000313" key="1">
    <source>
        <dbReference type="EMBL" id="RYU41904.1"/>
    </source>
</evidence>
<dbReference type="Proteomes" id="UP000293465">
    <property type="component" value="Unassembled WGS sequence"/>
</dbReference>
<dbReference type="RefSeq" id="WP_130088359.1">
    <property type="nucleotide sequence ID" value="NZ_SEZJ01000028.1"/>
</dbReference>
<name>A0A4Q5K7U8_9GAMM</name>
<reference evidence="1 2" key="1">
    <citation type="submission" date="2019-02" db="EMBL/GenBank/DDBJ databases">
        <title>Genome sequences of Aliivibrio finisterrensis strains from farmed Atlantic salmon.</title>
        <authorList>
            <person name="Bowman J.P."/>
        </authorList>
    </citation>
    <scope>NUCLEOTIDE SEQUENCE [LARGE SCALE GENOMIC DNA]</scope>
    <source>
        <strain evidence="1 2">A32</strain>
    </source>
</reference>
<proteinExistence type="predicted"/>
<dbReference type="GeneID" id="56277080"/>
<sequence>MTKSTNETHVETEDKEKPVVEIERKELATKEILRCINEHGICPLNHPIKIGDITLTGARRVRRALVNDRIEAVRFSMDQYSMELPDAITTFVAGRILVFGQFHSETNKDGEIIKCSLTNEMEVPVDTLMYSDFSEYVNLAYMMGKN</sequence>
<dbReference type="AlphaFoldDB" id="A0A4Q5K7U8"/>
<evidence type="ECO:0000313" key="2">
    <source>
        <dbReference type="Proteomes" id="UP000293465"/>
    </source>
</evidence>
<dbReference type="EMBL" id="SEZJ01000028">
    <property type="protein sequence ID" value="RYU41904.1"/>
    <property type="molecule type" value="Genomic_DNA"/>
</dbReference>